<protein>
    <submittedName>
        <fullName evidence="1">Uncharacterized protein</fullName>
    </submittedName>
</protein>
<comment type="caution">
    <text evidence="1">The sequence shown here is derived from an EMBL/GenBank/DDBJ whole genome shotgun (WGS) entry which is preliminary data.</text>
</comment>
<accession>A0ACC2HE83</accession>
<sequence length="396" mass="42717">MGTGNRAVVKQRSVQIFGIIICFETMGGQISVDNVHVVVVGGGFGGVAAAQELKSRGIPFTLIDLRDAFHHNVAALRASVKSGFAQQTFIPYVQTFGESFLQGKVVRVDPVSQTVRLDGGKEVHYSHLILCTGTDGPFPGKYNIVSSYQTAIQKYEDIVKEVQAAESVLVVGGGTTGVEMAAEIKTEYPEKKVVLIHPHIALADPELLPCVRQQAKEVLLEQGVELILGEKVSNLSELELNVTHKNMVIMTDKDTQITADLVICCTGMKINSGAYSSTLKECLAENGSLKVNKSLQVEGFENVYAVGDCANISEPKLAYHAGLHAVVAVTNITNSLTEKPLKSYKPGSVTMLLAMGDNDGVGQFSGVRLPRFLVTQGKSKNLLVWKSWKEMGQKAP</sequence>
<dbReference type="Proteomes" id="UP001157502">
    <property type="component" value="Chromosome 3"/>
</dbReference>
<evidence type="ECO:0000313" key="1">
    <source>
        <dbReference type="EMBL" id="KAJ8014306.1"/>
    </source>
</evidence>
<name>A0ACC2HE83_DALPE</name>
<keyword evidence="2" id="KW-1185">Reference proteome</keyword>
<reference evidence="1" key="1">
    <citation type="submission" date="2021-05" db="EMBL/GenBank/DDBJ databases">
        <authorList>
            <person name="Pan Q."/>
            <person name="Jouanno E."/>
            <person name="Zahm M."/>
            <person name="Klopp C."/>
            <person name="Cabau C."/>
            <person name="Louis A."/>
            <person name="Berthelot C."/>
            <person name="Parey E."/>
            <person name="Roest Crollius H."/>
            <person name="Montfort J."/>
            <person name="Robinson-Rechavi M."/>
            <person name="Bouchez O."/>
            <person name="Lampietro C."/>
            <person name="Lopez Roques C."/>
            <person name="Donnadieu C."/>
            <person name="Postlethwait J."/>
            <person name="Bobe J."/>
            <person name="Dillon D."/>
            <person name="Chandos A."/>
            <person name="von Hippel F."/>
            <person name="Guiguen Y."/>
        </authorList>
    </citation>
    <scope>NUCLEOTIDE SEQUENCE</scope>
    <source>
        <strain evidence="1">YG-Jan2019</strain>
    </source>
</reference>
<proteinExistence type="predicted"/>
<gene>
    <name evidence="1" type="ORF">DPEC_G00038880</name>
</gene>
<organism evidence="1 2">
    <name type="scientific">Dallia pectoralis</name>
    <name type="common">Alaska blackfish</name>
    <dbReference type="NCBI Taxonomy" id="75939"/>
    <lineage>
        <taxon>Eukaryota</taxon>
        <taxon>Metazoa</taxon>
        <taxon>Chordata</taxon>
        <taxon>Craniata</taxon>
        <taxon>Vertebrata</taxon>
        <taxon>Euteleostomi</taxon>
        <taxon>Actinopterygii</taxon>
        <taxon>Neopterygii</taxon>
        <taxon>Teleostei</taxon>
        <taxon>Protacanthopterygii</taxon>
        <taxon>Esociformes</taxon>
        <taxon>Umbridae</taxon>
        <taxon>Dallia</taxon>
    </lineage>
</organism>
<evidence type="ECO:0000313" key="2">
    <source>
        <dbReference type="Proteomes" id="UP001157502"/>
    </source>
</evidence>
<dbReference type="EMBL" id="CM055730">
    <property type="protein sequence ID" value="KAJ8014306.1"/>
    <property type="molecule type" value="Genomic_DNA"/>
</dbReference>